<accession>A0A8J5KYQ8</accession>
<reference evidence="1 2" key="1">
    <citation type="submission" date="2020-08" db="EMBL/GenBank/DDBJ databases">
        <title>Plant Genome Project.</title>
        <authorList>
            <person name="Zhang R.-G."/>
        </authorList>
    </citation>
    <scope>NUCLEOTIDE SEQUENCE [LARGE SCALE GENOMIC DNA]</scope>
    <source>
        <tissue evidence="1">Rhizome</tissue>
    </source>
</reference>
<organism evidence="1 2">
    <name type="scientific">Zingiber officinale</name>
    <name type="common">Ginger</name>
    <name type="synonym">Amomum zingiber</name>
    <dbReference type="NCBI Taxonomy" id="94328"/>
    <lineage>
        <taxon>Eukaryota</taxon>
        <taxon>Viridiplantae</taxon>
        <taxon>Streptophyta</taxon>
        <taxon>Embryophyta</taxon>
        <taxon>Tracheophyta</taxon>
        <taxon>Spermatophyta</taxon>
        <taxon>Magnoliopsida</taxon>
        <taxon>Liliopsida</taxon>
        <taxon>Zingiberales</taxon>
        <taxon>Zingiberaceae</taxon>
        <taxon>Zingiber</taxon>
    </lineage>
</organism>
<proteinExistence type="predicted"/>
<dbReference type="AlphaFoldDB" id="A0A8J5KYQ8"/>
<sequence length="324" mass="35415">MFIAEEIADGAIIKSEIAIVSRSATIAGCWEIPVASHEKNQRLLPTTFGNLAIAWGDRNDIDVLVGMASVEEAGMLRRWAEDMVRMGQLMAKVICGGICGDGGTCVLLDQTFWSLCILQISSSLTWSSSTHPFGTFTLFTAGLFDTASVLYLFLVQAILEIVGVETPLVGLHAIEKCLVESSSISGLGKSAVLDHITQVIELDLTWQSALFRKNRIIKLENRGKLTFLGTNHPKAVTRASGNNIHITGIRIVCAQATLVATIQATSLCWWLFYEITVLIQALDEVAAEGVRRCGPTRAWFHLEGKMNKRDKSVAAKVENTHDKL</sequence>
<name>A0A8J5KYQ8_ZINOF</name>
<comment type="caution">
    <text evidence="1">The sequence shown here is derived from an EMBL/GenBank/DDBJ whole genome shotgun (WGS) entry which is preliminary data.</text>
</comment>
<evidence type="ECO:0000313" key="2">
    <source>
        <dbReference type="Proteomes" id="UP000734854"/>
    </source>
</evidence>
<dbReference type="EMBL" id="JACMSC010000012">
    <property type="protein sequence ID" value="KAG6495535.1"/>
    <property type="molecule type" value="Genomic_DNA"/>
</dbReference>
<evidence type="ECO:0000313" key="1">
    <source>
        <dbReference type="EMBL" id="KAG6495535.1"/>
    </source>
</evidence>
<gene>
    <name evidence="1" type="ORF">ZIOFF_043361</name>
</gene>
<protein>
    <submittedName>
        <fullName evidence="1">Uncharacterized protein</fullName>
    </submittedName>
</protein>
<keyword evidence="2" id="KW-1185">Reference proteome</keyword>
<dbReference type="Proteomes" id="UP000734854">
    <property type="component" value="Unassembled WGS sequence"/>
</dbReference>